<organism evidence="2 3">
    <name type="scientific">Pararhodobacter oceanensis</name>
    <dbReference type="NCBI Taxonomy" id="2172121"/>
    <lineage>
        <taxon>Bacteria</taxon>
        <taxon>Pseudomonadati</taxon>
        <taxon>Pseudomonadota</taxon>
        <taxon>Alphaproteobacteria</taxon>
        <taxon>Rhodobacterales</taxon>
        <taxon>Paracoccaceae</taxon>
        <taxon>Pararhodobacter</taxon>
    </lineage>
</organism>
<protein>
    <submittedName>
        <fullName evidence="2">Heavy metal transport/detoxification protein</fullName>
    </submittedName>
</protein>
<evidence type="ECO:0000313" key="3">
    <source>
        <dbReference type="Proteomes" id="UP000245911"/>
    </source>
</evidence>
<dbReference type="CDD" id="cd00371">
    <property type="entry name" value="HMA"/>
    <property type="match status" value="1"/>
</dbReference>
<feature type="domain" description="HMA" evidence="1">
    <location>
        <begin position="1"/>
        <end position="61"/>
    </location>
</feature>
<dbReference type="AlphaFoldDB" id="A0A2T8HZH7"/>
<reference evidence="2 3" key="1">
    <citation type="submission" date="2018-04" db="EMBL/GenBank/DDBJ databases">
        <title>Pararhodobacter oceanense sp. nov., isolated from marine intertidal sediment.</title>
        <authorList>
            <person name="Wang X.-L."/>
            <person name="Du Z.-J."/>
        </authorList>
    </citation>
    <scope>NUCLEOTIDE SEQUENCE [LARGE SCALE GENOMIC DNA]</scope>
    <source>
        <strain evidence="2 3">AM505</strain>
    </source>
</reference>
<proteinExistence type="predicted"/>
<dbReference type="SUPFAM" id="SSF55008">
    <property type="entry name" value="HMA, heavy metal-associated domain"/>
    <property type="match status" value="1"/>
</dbReference>
<accession>A0A2T8HZH7</accession>
<sequence>MFTLSVPDMSCGHCRASIEGALQPLGAQPAFDMEARRVTVSGAISQAAAISALEDAGFDAAPVTQG</sequence>
<dbReference type="InterPro" id="IPR006121">
    <property type="entry name" value="HMA_dom"/>
</dbReference>
<dbReference type="InterPro" id="IPR036163">
    <property type="entry name" value="HMA_dom_sf"/>
</dbReference>
<dbReference type="GO" id="GO:0046872">
    <property type="term" value="F:metal ion binding"/>
    <property type="evidence" value="ECO:0007669"/>
    <property type="project" value="InterPro"/>
</dbReference>
<dbReference type="EMBL" id="QDKM01000001">
    <property type="protein sequence ID" value="PVH30809.1"/>
    <property type="molecule type" value="Genomic_DNA"/>
</dbReference>
<keyword evidence="3" id="KW-1185">Reference proteome</keyword>
<gene>
    <name evidence="2" type="ORF">DDE20_02110</name>
</gene>
<evidence type="ECO:0000313" key="2">
    <source>
        <dbReference type="EMBL" id="PVH30809.1"/>
    </source>
</evidence>
<dbReference type="Proteomes" id="UP000245911">
    <property type="component" value="Unassembled WGS sequence"/>
</dbReference>
<dbReference type="Pfam" id="PF00403">
    <property type="entry name" value="HMA"/>
    <property type="match status" value="1"/>
</dbReference>
<dbReference type="Gene3D" id="3.30.70.100">
    <property type="match status" value="1"/>
</dbReference>
<comment type="caution">
    <text evidence="2">The sequence shown here is derived from an EMBL/GenBank/DDBJ whole genome shotgun (WGS) entry which is preliminary data.</text>
</comment>
<name>A0A2T8HZH7_9RHOB</name>
<dbReference type="PROSITE" id="PS50846">
    <property type="entry name" value="HMA_2"/>
    <property type="match status" value="1"/>
</dbReference>
<evidence type="ECO:0000259" key="1">
    <source>
        <dbReference type="PROSITE" id="PS50846"/>
    </source>
</evidence>